<dbReference type="InterPro" id="IPR006207">
    <property type="entry name" value="Cys_knot_C"/>
</dbReference>
<dbReference type="Pfam" id="PF00007">
    <property type="entry name" value="Cys_knot"/>
    <property type="match status" value="1"/>
</dbReference>
<dbReference type="Gene3D" id="2.10.90.10">
    <property type="entry name" value="Cystine-knot cytokines"/>
    <property type="match status" value="1"/>
</dbReference>
<keyword evidence="7" id="KW-1185">Reference proteome</keyword>
<evidence type="ECO:0000313" key="6">
    <source>
        <dbReference type="Ensembl" id="ENSDLAP00005043289.1"/>
    </source>
</evidence>
<dbReference type="PANTHER" id="PTHR11339">
    <property type="entry name" value="EXTRACELLULAR MATRIX GLYCOPROTEIN RELATED"/>
    <property type="match status" value="1"/>
</dbReference>
<feature type="disulfide bond" evidence="4">
    <location>
        <begin position="94"/>
        <end position="146"/>
    </location>
</feature>
<dbReference type="SUPFAM" id="SSF57501">
    <property type="entry name" value="Cystine-knot cytokines"/>
    <property type="match status" value="1"/>
</dbReference>
<dbReference type="AlphaFoldDB" id="A0A8C4HIP9"/>
<organism evidence="6 7">
    <name type="scientific">Dicentrarchus labrax</name>
    <name type="common">European seabass</name>
    <name type="synonym">Morone labrax</name>
    <dbReference type="NCBI Taxonomy" id="13489"/>
    <lineage>
        <taxon>Eukaryota</taxon>
        <taxon>Metazoa</taxon>
        <taxon>Chordata</taxon>
        <taxon>Craniata</taxon>
        <taxon>Vertebrata</taxon>
        <taxon>Euteleostomi</taxon>
        <taxon>Actinopterygii</taxon>
        <taxon>Neopterygii</taxon>
        <taxon>Teleostei</taxon>
        <taxon>Neoteleostei</taxon>
        <taxon>Acanthomorphata</taxon>
        <taxon>Eupercaria</taxon>
        <taxon>Moronidae</taxon>
        <taxon>Dicentrarchus</taxon>
    </lineage>
</organism>
<feature type="disulfide bond" evidence="4">
    <location>
        <begin position="79"/>
        <end position="128"/>
    </location>
</feature>
<dbReference type="InterPro" id="IPR006208">
    <property type="entry name" value="Glyco_hormone_CN"/>
</dbReference>
<evidence type="ECO:0000256" key="4">
    <source>
        <dbReference type="PROSITE-ProRule" id="PRU00039"/>
    </source>
</evidence>
<keyword evidence="3 4" id="KW-1015">Disulfide bond</keyword>
<feature type="domain" description="CTCK" evidence="5">
    <location>
        <begin position="56"/>
        <end position="152"/>
    </location>
</feature>
<evidence type="ECO:0000313" key="7">
    <source>
        <dbReference type="Proteomes" id="UP000694389"/>
    </source>
</evidence>
<evidence type="ECO:0000256" key="1">
    <source>
        <dbReference type="ARBA" id="ARBA00004613"/>
    </source>
</evidence>
<proteinExistence type="predicted"/>
<protein>
    <recommendedName>
        <fullName evidence="5">CTCK domain-containing protein</fullName>
    </recommendedName>
</protein>
<dbReference type="InterPro" id="IPR029034">
    <property type="entry name" value="Cystine-knot_cytokine"/>
</dbReference>
<dbReference type="Proteomes" id="UP000694389">
    <property type="component" value="Unassembled WGS sequence"/>
</dbReference>
<dbReference type="PROSITE" id="PS01225">
    <property type="entry name" value="CTCK_2"/>
    <property type="match status" value="1"/>
</dbReference>
<dbReference type="SMART" id="SM00041">
    <property type="entry name" value="CT"/>
    <property type="match status" value="1"/>
</dbReference>
<name>A0A8C4HIP9_DICLA</name>
<evidence type="ECO:0000256" key="3">
    <source>
        <dbReference type="ARBA" id="ARBA00023157"/>
    </source>
</evidence>
<comment type="subcellular location">
    <subcellularLocation>
        <location evidence="1">Secreted</location>
    </subcellularLocation>
</comment>
<keyword evidence="2" id="KW-0964">Secreted</keyword>
<dbReference type="GO" id="GO:0005615">
    <property type="term" value="C:extracellular space"/>
    <property type="evidence" value="ECO:0007669"/>
    <property type="project" value="TreeGrafter"/>
</dbReference>
<dbReference type="GO" id="GO:0031012">
    <property type="term" value="C:extracellular matrix"/>
    <property type="evidence" value="ECO:0007669"/>
    <property type="project" value="TreeGrafter"/>
</dbReference>
<feature type="disulfide bond" evidence="4">
    <location>
        <begin position="90"/>
        <end position="144"/>
    </location>
</feature>
<dbReference type="PANTHER" id="PTHR11339:SF408">
    <property type="entry name" value="MUCIN-5B"/>
    <property type="match status" value="1"/>
</dbReference>
<reference evidence="6" key="2">
    <citation type="submission" date="2025-09" db="UniProtKB">
        <authorList>
            <consortium name="Ensembl"/>
        </authorList>
    </citation>
    <scope>IDENTIFICATION</scope>
</reference>
<dbReference type="GeneTree" id="ENSGT00940000163235"/>
<sequence>MEVNTTYVLPSDKCVQYTCEEINGQYVTKETKTTCPHYRPEDCEPGTETTDANGCCKSCKIRNICEVKSKQTVIEVNGCTSVQSVNLTFCDGQCGSSSMYSAAANMMMHQCECCQEATTSQKQVQLSCADGSKVQHSYTMVETCSCNKAECVGGTTSKPQRRRRR</sequence>
<reference evidence="6" key="1">
    <citation type="submission" date="2025-08" db="UniProtKB">
        <authorList>
            <consortium name="Ensembl"/>
        </authorList>
    </citation>
    <scope>IDENTIFICATION</scope>
</reference>
<comment type="caution">
    <text evidence="4">Lacks conserved residue(s) required for the propagation of feature annotation.</text>
</comment>
<dbReference type="Ensembl" id="ENSDLAT00005046256.2">
    <property type="protein sequence ID" value="ENSDLAP00005043289.1"/>
    <property type="gene ID" value="ENSDLAG00005019325.2"/>
</dbReference>
<evidence type="ECO:0000259" key="5">
    <source>
        <dbReference type="PROSITE" id="PS01225"/>
    </source>
</evidence>
<accession>A0A8C4HIP9</accession>
<evidence type="ECO:0000256" key="2">
    <source>
        <dbReference type="ARBA" id="ARBA00022525"/>
    </source>
</evidence>
<dbReference type="PROSITE" id="PS01185">
    <property type="entry name" value="CTCK_1"/>
    <property type="match status" value="1"/>
</dbReference>
<dbReference type="InterPro" id="IPR050780">
    <property type="entry name" value="Mucin_vWF_Thrombospondin_sf"/>
</dbReference>